<dbReference type="GO" id="GO:0005634">
    <property type="term" value="C:nucleus"/>
    <property type="evidence" value="ECO:0007669"/>
    <property type="project" value="UniProtKB-SubCell"/>
</dbReference>
<dbReference type="ExpressionAtlas" id="A0A1D6LRR3">
    <property type="expression patterns" value="baseline and differential"/>
</dbReference>
<gene>
    <name evidence="6" type="ORF">ZEAMMB73_Zm00001d036825</name>
</gene>
<dbReference type="EMBL" id="CM000782">
    <property type="protein sequence ID" value="AQK82193.1"/>
    <property type="molecule type" value="Genomic_DNA"/>
</dbReference>
<dbReference type="InterPro" id="IPR036638">
    <property type="entry name" value="HLH_DNA-bd_sf"/>
</dbReference>
<accession>A0A1D6LRR3</accession>
<dbReference type="PANTHER" id="PTHR12565">
    <property type="entry name" value="STEROL REGULATORY ELEMENT-BINDING PROTEIN"/>
    <property type="match status" value="1"/>
</dbReference>
<evidence type="ECO:0000256" key="2">
    <source>
        <dbReference type="ARBA" id="ARBA00005510"/>
    </source>
</evidence>
<keyword evidence="4" id="KW-0804">Transcription</keyword>
<keyword evidence="5" id="KW-0539">Nucleus</keyword>
<dbReference type="Gene3D" id="4.10.280.10">
    <property type="entry name" value="Helix-loop-helix DNA-binding domain"/>
    <property type="match status" value="1"/>
</dbReference>
<reference evidence="6" key="1">
    <citation type="submission" date="2015-12" db="EMBL/GenBank/DDBJ databases">
        <title>Update maize B73 reference genome by single molecule sequencing technologies.</title>
        <authorList>
            <consortium name="Maize Genome Sequencing Project"/>
            <person name="Ware D."/>
        </authorList>
    </citation>
    <scope>NUCLEOTIDE SEQUENCE</scope>
    <source>
        <tissue evidence="6">Seedling</tissue>
    </source>
</reference>
<evidence type="ECO:0000256" key="5">
    <source>
        <dbReference type="ARBA" id="ARBA00023242"/>
    </source>
</evidence>
<comment type="subcellular location">
    <subcellularLocation>
        <location evidence="1">Nucleus</location>
    </subcellularLocation>
</comment>
<name>A0A1D6LRR3_MAIZE</name>
<evidence type="ECO:0000256" key="1">
    <source>
        <dbReference type="ARBA" id="ARBA00004123"/>
    </source>
</evidence>
<dbReference type="PROSITE" id="PS50888">
    <property type="entry name" value="BHLH"/>
    <property type="match status" value="1"/>
</dbReference>
<dbReference type="GO" id="GO:0046983">
    <property type="term" value="F:protein dimerization activity"/>
    <property type="evidence" value="ECO:0007669"/>
    <property type="project" value="InterPro"/>
</dbReference>
<dbReference type="PANTHER" id="PTHR12565:SF312">
    <property type="entry name" value="TRANSCRIPTION FACTOR BHLH74"/>
    <property type="match status" value="1"/>
</dbReference>
<protein>
    <submittedName>
        <fullName evidence="6">Nuclear pore complex protein NUP155</fullName>
    </submittedName>
</protein>
<dbReference type="GO" id="GO:0006355">
    <property type="term" value="P:regulation of DNA-templated transcription"/>
    <property type="evidence" value="ECO:0007669"/>
    <property type="project" value="InterPro"/>
</dbReference>
<keyword evidence="3" id="KW-0805">Transcription regulation</keyword>
<dbReference type="AlphaFoldDB" id="A0A1D6LRR3"/>
<sequence>MKILESKIHSLETFLRSRRNKRRGHAVPLTLTLKEDYVHIRAKRGQATNSQSLAERLGRKKISERMKLLQDLVPECSKIIGKAIMLDEIINYVQSLQRQVEFLSMKLATVNPELGFDIEQIISKQVKPPTRSPYLPLGVIFKYALFSVNRCLQMLLSQD</sequence>
<dbReference type="FunFam" id="4.10.280.10:FF:000002">
    <property type="entry name" value="Basic helix-loop-helix transcription factor"/>
    <property type="match status" value="1"/>
</dbReference>
<dbReference type="InterPro" id="IPR024097">
    <property type="entry name" value="bHLH_ZIP_TF"/>
</dbReference>
<dbReference type="SUPFAM" id="SSF47459">
    <property type="entry name" value="HLH, helix-loop-helix DNA-binding domain"/>
    <property type="match status" value="1"/>
</dbReference>
<organism evidence="6">
    <name type="scientific">Zea mays</name>
    <name type="common">Maize</name>
    <dbReference type="NCBI Taxonomy" id="4577"/>
    <lineage>
        <taxon>Eukaryota</taxon>
        <taxon>Viridiplantae</taxon>
        <taxon>Streptophyta</taxon>
        <taxon>Embryophyta</taxon>
        <taxon>Tracheophyta</taxon>
        <taxon>Spermatophyta</taxon>
        <taxon>Magnoliopsida</taxon>
        <taxon>Liliopsida</taxon>
        <taxon>Poales</taxon>
        <taxon>Poaceae</taxon>
        <taxon>PACMAD clade</taxon>
        <taxon>Panicoideae</taxon>
        <taxon>Andropogonodae</taxon>
        <taxon>Andropogoneae</taxon>
        <taxon>Tripsacinae</taxon>
        <taxon>Zea</taxon>
    </lineage>
</organism>
<comment type="similarity">
    <text evidence="2">Belongs to the bHLH protein family.</text>
</comment>
<dbReference type="SMART" id="SM00353">
    <property type="entry name" value="HLH"/>
    <property type="match status" value="1"/>
</dbReference>
<evidence type="ECO:0000256" key="3">
    <source>
        <dbReference type="ARBA" id="ARBA00023015"/>
    </source>
</evidence>
<evidence type="ECO:0000256" key="4">
    <source>
        <dbReference type="ARBA" id="ARBA00023163"/>
    </source>
</evidence>
<proteinExistence type="inferred from homology"/>
<dbReference type="InterPro" id="IPR011598">
    <property type="entry name" value="bHLH_dom"/>
</dbReference>
<evidence type="ECO:0000313" key="6">
    <source>
        <dbReference type="EMBL" id="AQK82193.1"/>
    </source>
</evidence>